<dbReference type="STRING" id="574566.I0YT42"/>
<dbReference type="PANTHER" id="PTHR24305:SF166">
    <property type="entry name" value="CYTOCHROME P450 12A4, MITOCHONDRIAL-RELATED"/>
    <property type="match status" value="1"/>
</dbReference>
<reference evidence="4 5" key="1">
    <citation type="journal article" date="2012" name="Genome Biol.">
        <title>The genome of the polar eukaryotic microalga coccomyxa subellipsoidea reveals traits of cold adaptation.</title>
        <authorList>
            <person name="Blanc G."/>
            <person name="Agarkova I."/>
            <person name="Grimwood J."/>
            <person name="Kuo A."/>
            <person name="Brueggeman A."/>
            <person name="Dunigan D."/>
            <person name="Gurnon J."/>
            <person name="Ladunga I."/>
            <person name="Lindquist E."/>
            <person name="Lucas S."/>
            <person name="Pangilinan J."/>
            <person name="Proschold T."/>
            <person name="Salamov A."/>
            <person name="Schmutz J."/>
            <person name="Weeks D."/>
            <person name="Yamada T."/>
            <person name="Claverie J.M."/>
            <person name="Grigoriev I."/>
            <person name="Van Etten J."/>
            <person name="Lomsadze A."/>
            <person name="Borodovsky M."/>
        </authorList>
    </citation>
    <scope>NUCLEOTIDE SEQUENCE [LARGE SCALE GENOMIC DNA]</scope>
    <source>
        <strain evidence="4 5">C-169</strain>
    </source>
</reference>
<dbReference type="eggNOG" id="KOG0158">
    <property type="taxonomic scope" value="Eukaryota"/>
</dbReference>
<dbReference type="PRINTS" id="PR00463">
    <property type="entry name" value="EP450I"/>
</dbReference>
<name>I0YT42_COCSC</name>
<keyword evidence="2" id="KW-0479">Metal-binding</keyword>
<dbReference type="GO" id="GO:0020037">
    <property type="term" value="F:heme binding"/>
    <property type="evidence" value="ECO:0007669"/>
    <property type="project" value="InterPro"/>
</dbReference>
<keyword evidence="5" id="KW-1185">Reference proteome</keyword>
<proteinExistence type="inferred from homology"/>
<dbReference type="InterPro" id="IPR050121">
    <property type="entry name" value="Cytochrome_P450_monoxygenase"/>
</dbReference>
<dbReference type="InterPro" id="IPR002401">
    <property type="entry name" value="Cyt_P450_E_grp-I"/>
</dbReference>
<dbReference type="InterPro" id="IPR036396">
    <property type="entry name" value="Cyt_P450_sf"/>
</dbReference>
<dbReference type="SUPFAM" id="SSF48264">
    <property type="entry name" value="Cytochrome P450"/>
    <property type="match status" value="1"/>
</dbReference>
<sequence>MKYETEETSVQGIATAAQEEDDPPELVAAAEKLAQLHLDKDTEDDEQEPEEWNPVRMGGDDSSDEESLEEVMAPLRVRSAAQDNIAVAPIRKPKMVLSDHREEGAGSEASARAQAVVVTDPTLAHELLRCKLLDKFRFQYSFLDPFLSGTNLLTGHTDEHWRAVRKGIAPAFSTANVRDASGHIIERSLKLVDILNQTQSDAAVNVDDLLLRLSMDVIGRTGFQIEMGALEGWLAGSGEDSGSYIAVMLRCTEEVVRRIETPVDHMLGALRSRMRQGNALFRTWKELVMGLLEHVKSREATPGSFADLLRLVRDPKTGAPLTAAQMLPEVAALFFAGIDTTGHTGAWTLYALSQHPEVEARVVQQLDALGLLVTPDRHHPRKPEYADIARLTYLKCVIKEVLRMYPPVGIGQIRVSHSHDLVLCGGALTIPRGTLLWMPHHAMHNTSANWDQPHSFLPERWMEPEAEYAQKECGLPMQLRKGLTSKQGSNLCNGERPKRYMPFAEGPRSCVGKNLANSTLPLTLATLLSHFSFKLADQMGGAEGVRRAEQYTLVTGIAGGMYMHALPRLAQ</sequence>
<dbReference type="InterPro" id="IPR001128">
    <property type="entry name" value="Cyt_P450"/>
</dbReference>
<dbReference type="PANTHER" id="PTHR24305">
    <property type="entry name" value="CYTOCHROME P450"/>
    <property type="match status" value="1"/>
</dbReference>
<dbReference type="GeneID" id="17039545"/>
<dbReference type="Pfam" id="PF00067">
    <property type="entry name" value="p450"/>
    <property type="match status" value="1"/>
</dbReference>
<dbReference type="AlphaFoldDB" id="I0YT42"/>
<evidence type="ECO:0000256" key="2">
    <source>
        <dbReference type="PIRSR" id="PIRSR602401-1"/>
    </source>
</evidence>
<evidence type="ECO:0000256" key="3">
    <source>
        <dbReference type="SAM" id="MobiDB-lite"/>
    </source>
</evidence>
<evidence type="ECO:0000313" key="4">
    <source>
        <dbReference type="EMBL" id="EIE21561.1"/>
    </source>
</evidence>
<dbReference type="RefSeq" id="XP_005646105.1">
    <property type="nucleotide sequence ID" value="XM_005646048.1"/>
</dbReference>
<dbReference type="OrthoDB" id="2789670at2759"/>
<keyword evidence="2" id="KW-0408">Iron</keyword>
<dbReference type="PRINTS" id="PR00385">
    <property type="entry name" value="P450"/>
</dbReference>
<dbReference type="KEGG" id="csl:COCSUDRAFT_56773"/>
<feature type="region of interest" description="Disordered" evidence="3">
    <location>
        <begin position="1"/>
        <end position="24"/>
    </location>
</feature>
<evidence type="ECO:0000313" key="5">
    <source>
        <dbReference type="Proteomes" id="UP000007264"/>
    </source>
</evidence>
<feature type="region of interest" description="Disordered" evidence="3">
    <location>
        <begin position="37"/>
        <end position="66"/>
    </location>
</feature>
<gene>
    <name evidence="4" type="ORF">COCSUDRAFT_56773</name>
</gene>
<dbReference type="GO" id="GO:0004497">
    <property type="term" value="F:monooxygenase activity"/>
    <property type="evidence" value="ECO:0007669"/>
    <property type="project" value="InterPro"/>
</dbReference>
<dbReference type="GO" id="GO:0016705">
    <property type="term" value="F:oxidoreductase activity, acting on paired donors, with incorporation or reduction of molecular oxygen"/>
    <property type="evidence" value="ECO:0007669"/>
    <property type="project" value="InterPro"/>
</dbReference>
<organism evidence="4 5">
    <name type="scientific">Coccomyxa subellipsoidea (strain C-169)</name>
    <name type="common">Green microalga</name>
    <dbReference type="NCBI Taxonomy" id="574566"/>
    <lineage>
        <taxon>Eukaryota</taxon>
        <taxon>Viridiplantae</taxon>
        <taxon>Chlorophyta</taxon>
        <taxon>core chlorophytes</taxon>
        <taxon>Trebouxiophyceae</taxon>
        <taxon>Trebouxiophyceae incertae sedis</taxon>
        <taxon>Coccomyxaceae</taxon>
        <taxon>Coccomyxa</taxon>
        <taxon>Coccomyxa subellipsoidea</taxon>
    </lineage>
</organism>
<accession>I0YT42</accession>
<dbReference type="Proteomes" id="UP000007264">
    <property type="component" value="Unassembled WGS sequence"/>
</dbReference>
<dbReference type="EMBL" id="AGSI01000012">
    <property type="protein sequence ID" value="EIE21561.1"/>
    <property type="molecule type" value="Genomic_DNA"/>
</dbReference>
<comment type="caution">
    <text evidence="4">The sequence shown here is derived from an EMBL/GenBank/DDBJ whole genome shotgun (WGS) entry which is preliminary data.</text>
</comment>
<comment type="similarity">
    <text evidence="1">Belongs to the cytochrome P450 family.</text>
</comment>
<dbReference type="Gene3D" id="1.10.630.10">
    <property type="entry name" value="Cytochrome P450"/>
    <property type="match status" value="1"/>
</dbReference>
<dbReference type="GO" id="GO:0005506">
    <property type="term" value="F:iron ion binding"/>
    <property type="evidence" value="ECO:0007669"/>
    <property type="project" value="InterPro"/>
</dbReference>
<feature type="binding site" description="axial binding residue" evidence="2">
    <location>
        <position position="510"/>
    </location>
    <ligand>
        <name>heme</name>
        <dbReference type="ChEBI" id="CHEBI:30413"/>
    </ligand>
    <ligandPart>
        <name>Fe</name>
        <dbReference type="ChEBI" id="CHEBI:18248"/>
    </ligandPart>
</feature>
<evidence type="ECO:0000256" key="1">
    <source>
        <dbReference type="ARBA" id="ARBA00010617"/>
    </source>
</evidence>
<keyword evidence="2" id="KW-0349">Heme</keyword>
<comment type="cofactor">
    <cofactor evidence="2">
        <name>heme</name>
        <dbReference type="ChEBI" id="CHEBI:30413"/>
    </cofactor>
</comment>
<protein>
    <submittedName>
        <fullName evidence="4">Cytochrome P450</fullName>
    </submittedName>
</protein>
<feature type="compositionally biased region" description="Acidic residues" evidence="3">
    <location>
        <begin position="41"/>
        <end position="51"/>
    </location>
</feature>